<reference evidence="2 3" key="1">
    <citation type="submission" date="2023-10" db="EMBL/GenBank/DDBJ databases">
        <title>Psychrosphaera aquimaarina strain SW33 isolated from seawater.</title>
        <authorList>
            <person name="Bayburt H."/>
            <person name="Kim J.M."/>
            <person name="Choi B.J."/>
            <person name="Jeon C.O."/>
        </authorList>
    </citation>
    <scope>NUCLEOTIDE SEQUENCE [LARGE SCALE GENOMIC DNA]</scope>
    <source>
        <strain evidence="2 3">KCTC 52743</strain>
    </source>
</reference>
<evidence type="ECO:0000256" key="1">
    <source>
        <dbReference type="SAM" id="SignalP"/>
    </source>
</evidence>
<dbReference type="EMBL" id="JAWCUA010000007">
    <property type="protein sequence ID" value="MDU0113446.1"/>
    <property type="molecule type" value="Genomic_DNA"/>
</dbReference>
<gene>
    <name evidence="2" type="ORF">RT723_10645</name>
</gene>
<keyword evidence="3" id="KW-1185">Reference proteome</keyword>
<comment type="caution">
    <text evidence="2">The sequence shown here is derived from an EMBL/GenBank/DDBJ whole genome shotgun (WGS) entry which is preliminary data.</text>
</comment>
<protein>
    <submittedName>
        <fullName evidence="2">Uncharacterized protein</fullName>
    </submittedName>
</protein>
<dbReference type="Proteomes" id="UP001257914">
    <property type="component" value="Unassembled WGS sequence"/>
</dbReference>
<dbReference type="RefSeq" id="WP_315947051.1">
    <property type="nucleotide sequence ID" value="NZ_JAWCUA010000007.1"/>
</dbReference>
<evidence type="ECO:0000313" key="3">
    <source>
        <dbReference type="Proteomes" id="UP001257914"/>
    </source>
</evidence>
<name>A0ABU3R191_9GAMM</name>
<organism evidence="2 3">
    <name type="scientific">Psychrosphaera aquimarina</name>
    <dbReference type="NCBI Taxonomy" id="2044854"/>
    <lineage>
        <taxon>Bacteria</taxon>
        <taxon>Pseudomonadati</taxon>
        <taxon>Pseudomonadota</taxon>
        <taxon>Gammaproteobacteria</taxon>
        <taxon>Alteromonadales</taxon>
        <taxon>Pseudoalteromonadaceae</taxon>
        <taxon>Psychrosphaera</taxon>
    </lineage>
</organism>
<evidence type="ECO:0000313" key="2">
    <source>
        <dbReference type="EMBL" id="MDU0113446.1"/>
    </source>
</evidence>
<feature type="signal peptide" evidence="1">
    <location>
        <begin position="1"/>
        <end position="23"/>
    </location>
</feature>
<proteinExistence type="predicted"/>
<keyword evidence="1" id="KW-0732">Signal</keyword>
<sequence length="245" mass="27696">MKLVNKISLLIILAIHMVFSANASISENESLLQTVKQQITATNWHTLNSSDEWGFTVESHLDNGNGKMQHRVQSYNPNLVATKQWQLIEQDQQKPTPAMLQEYASVQASISNSEPKVNIADMEIVHMVTLKLVENENGYAVYSFKPHLPMFDQEVNKVFDGQLFFNLKNSQIESLTITASEAFSPGFSISVENYEMKIMVSKLDEQLHVTEIVSEKSGTAFVFSSFNEKNIRKISLFFLAGQERG</sequence>
<feature type="chain" id="PRO_5046282085" evidence="1">
    <location>
        <begin position="24"/>
        <end position="245"/>
    </location>
</feature>
<accession>A0ABU3R191</accession>